<dbReference type="CDD" id="cd01011">
    <property type="entry name" value="nicotinamidase"/>
    <property type="match status" value="1"/>
</dbReference>
<dbReference type="InterPro" id="IPR036380">
    <property type="entry name" value="Isochorismatase-like_sf"/>
</dbReference>
<evidence type="ECO:0000259" key="8">
    <source>
        <dbReference type="Pfam" id="PF00857"/>
    </source>
</evidence>
<dbReference type="SUPFAM" id="SSF52499">
    <property type="entry name" value="Isochorismatase-like hydrolases"/>
    <property type="match status" value="1"/>
</dbReference>
<dbReference type="PANTHER" id="PTHR11080">
    <property type="entry name" value="PYRAZINAMIDASE/NICOTINAMIDASE"/>
    <property type="match status" value="1"/>
</dbReference>
<dbReference type="Gene3D" id="3.40.50.850">
    <property type="entry name" value="Isochorismatase-like"/>
    <property type="match status" value="1"/>
</dbReference>
<evidence type="ECO:0000256" key="2">
    <source>
        <dbReference type="ARBA" id="ARBA00022642"/>
    </source>
</evidence>
<dbReference type="InterPro" id="IPR000868">
    <property type="entry name" value="Isochorismatase-like_dom"/>
</dbReference>
<dbReference type="FunCoup" id="W2RPA4">
    <property type="interactions" value="434"/>
</dbReference>
<evidence type="ECO:0000256" key="5">
    <source>
        <dbReference type="ARBA" id="ARBA00037900"/>
    </source>
</evidence>
<dbReference type="EMBL" id="KB822723">
    <property type="protein sequence ID" value="ETN37554.1"/>
    <property type="molecule type" value="Genomic_DNA"/>
</dbReference>
<gene>
    <name evidence="9" type="ORF">HMPREF1541_07176</name>
</gene>
<dbReference type="GeneID" id="19974515"/>
<keyword evidence="10" id="KW-1185">Reference proteome</keyword>
<dbReference type="OrthoDB" id="3341310at2759"/>
<evidence type="ECO:0000256" key="4">
    <source>
        <dbReference type="ARBA" id="ARBA00022801"/>
    </source>
</evidence>
<comment type="pathway">
    <text evidence="5">Cofactor biosynthesis; nicotinate biosynthesis; nicotinate from nicotinamide: step 1/1.</text>
</comment>
<dbReference type="GO" id="GO:0008936">
    <property type="term" value="F:nicotinamidase activity"/>
    <property type="evidence" value="ECO:0007669"/>
    <property type="project" value="UniProtKB-EC"/>
</dbReference>
<evidence type="ECO:0000256" key="1">
    <source>
        <dbReference type="ARBA" id="ARBA00006336"/>
    </source>
</evidence>
<organism evidence="9 10">
    <name type="scientific">Cyphellophora europaea (strain CBS 101466)</name>
    <name type="common">Phialophora europaea</name>
    <dbReference type="NCBI Taxonomy" id="1220924"/>
    <lineage>
        <taxon>Eukaryota</taxon>
        <taxon>Fungi</taxon>
        <taxon>Dikarya</taxon>
        <taxon>Ascomycota</taxon>
        <taxon>Pezizomycotina</taxon>
        <taxon>Eurotiomycetes</taxon>
        <taxon>Chaetothyriomycetidae</taxon>
        <taxon>Chaetothyriales</taxon>
        <taxon>Cyphellophoraceae</taxon>
        <taxon>Cyphellophora</taxon>
    </lineage>
</organism>
<evidence type="ECO:0000313" key="10">
    <source>
        <dbReference type="Proteomes" id="UP000030752"/>
    </source>
</evidence>
<dbReference type="InParanoid" id="W2RPA4"/>
<dbReference type="GO" id="GO:0019363">
    <property type="term" value="P:pyridine nucleotide biosynthetic process"/>
    <property type="evidence" value="ECO:0007669"/>
    <property type="project" value="UniProtKB-KW"/>
</dbReference>
<comment type="similarity">
    <text evidence="1">Belongs to the isochorismatase family.</text>
</comment>
<name>W2RPA4_CYPE1</name>
<dbReference type="eggNOG" id="KOG4003">
    <property type="taxonomic scope" value="Eukaryota"/>
</dbReference>
<evidence type="ECO:0000256" key="3">
    <source>
        <dbReference type="ARBA" id="ARBA00022723"/>
    </source>
</evidence>
<dbReference type="EC" id="3.5.1.19" evidence="6"/>
<dbReference type="InterPro" id="IPR052347">
    <property type="entry name" value="Isochorismatase_Nicotinamidase"/>
</dbReference>
<protein>
    <recommendedName>
        <fullName evidence="6">nicotinamidase</fullName>
        <ecNumber evidence="6">3.5.1.19</ecNumber>
    </recommendedName>
    <alternativeName>
        <fullName evidence="7">Nicotinamide deamidase</fullName>
    </alternativeName>
</protein>
<dbReference type="VEuPathDB" id="FungiDB:HMPREF1541_07176"/>
<evidence type="ECO:0000256" key="6">
    <source>
        <dbReference type="ARBA" id="ARBA00039017"/>
    </source>
</evidence>
<keyword evidence="2" id="KW-0662">Pyridine nucleotide biosynthesis</keyword>
<evidence type="ECO:0000313" key="9">
    <source>
        <dbReference type="EMBL" id="ETN37554.1"/>
    </source>
</evidence>
<proteinExistence type="inferred from homology"/>
<evidence type="ECO:0000256" key="7">
    <source>
        <dbReference type="ARBA" id="ARBA00043224"/>
    </source>
</evidence>
<dbReference type="STRING" id="1220924.W2RPA4"/>
<dbReference type="GO" id="GO:0046872">
    <property type="term" value="F:metal ion binding"/>
    <property type="evidence" value="ECO:0007669"/>
    <property type="project" value="UniProtKB-KW"/>
</dbReference>
<reference evidence="9 10" key="1">
    <citation type="submission" date="2013-03" db="EMBL/GenBank/DDBJ databases">
        <title>The Genome Sequence of Phialophora europaea CBS 101466.</title>
        <authorList>
            <consortium name="The Broad Institute Genomics Platform"/>
            <person name="Cuomo C."/>
            <person name="de Hoog S."/>
            <person name="Gorbushina A."/>
            <person name="Walker B."/>
            <person name="Young S.K."/>
            <person name="Zeng Q."/>
            <person name="Gargeya S."/>
            <person name="Fitzgerald M."/>
            <person name="Haas B."/>
            <person name="Abouelleil A."/>
            <person name="Allen A.W."/>
            <person name="Alvarado L."/>
            <person name="Arachchi H.M."/>
            <person name="Berlin A.M."/>
            <person name="Chapman S.B."/>
            <person name="Gainer-Dewar J."/>
            <person name="Goldberg J."/>
            <person name="Griggs A."/>
            <person name="Gujja S."/>
            <person name="Hansen M."/>
            <person name="Howarth C."/>
            <person name="Imamovic A."/>
            <person name="Ireland A."/>
            <person name="Larimer J."/>
            <person name="McCowan C."/>
            <person name="Murphy C."/>
            <person name="Pearson M."/>
            <person name="Poon T.W."/>
            <person name="Priest M."/>
            <person name="Roberts A."/>
            <person name="Saif S."/>
            <person name="Shea T."/>
            <person name="Sisk P."/>
            <person name="Sykes S."/>
            <person name="Wortman J."/>
            <person name="Nusbaum C."/>
            <person name="Birren B."/>
        </authorList>
    </citation>
    <scope>NUCLEOTIDE SEQUENCE [LARGE SCALE GENOMIC DNA]</scope>
    <source>
        <strain evidence="9 10">CBS 101466</strain>
    </source>
</reference>
<feature type="domain" description="Isochorismatase-like" evidence="8">
    <location>
        <begin position="7"/>
        <end position="212"/>
    </location>
</feature>
<dbReference type="RefSeq" id="XP_008719723.1">
    <property type="nucleotide sequence ID" value="XM_008721501.1"/>
</dbReference>
<keyword evidence="4" id="KW-0378">Hydrolase</keyword>
<dbReference type="HOGENOM" id="CLU_068979_13_0_1"/>
<dbReference type="Proteomes" id="UP000030752">
    <property type="component" value="Unassembled WGS sequence"/>
</dbReference>
<sequence length="235" mass="25477">MASSKTGLIVVDMQNDFCPPDGSLAVTGARDTIPLINKLLESPLFEIKVATQDYHPKDHVSFSDNHEAPNNKPFESFIDMANLVANKPEETMKQRLWPVHCVQGTKGADIVDGLLTDKVDLFLKKGMDPRVEMYSAFADSFGNLTSGTGGVSDDLAKILKDRGVTDVLVVGVAGDYCVKYTALDAAKSGFNVSVIEDAQRCVDPSAWNEVKSDFANANVKVVAMDGVEAQRVLTY</sequence>
<accession>W2RPA4</accession>
<keyword evidence="3" id="KW-0479">Metal-binding</keyword>
<dbReference type="PANTHER" id="PTHR11080:SF2">
    <property type="entry name" value="LD05707P"/>
    <property type="match status" value="1"/>
</dbReference>
<dbReference type="Pfam" id="PF00857">
    <property type="entry name" value="Isochorismatase"/>
    <property type="match status" value="1"/>
</dbReference>
<dbReference type="AlphaFoldDB" id="W2RPA4"/>